<dbReference type="Pfam" id="PF15231">
    <property type="entry name" value="VCX_VCY"/>
    <property type="match status" value="1"/>
</dbReference>
<dbReference type="InterPro" id="IPR026653">
    <property type="entry name" value="VCX/VCY1"/>
</dbReference>
<organism evidence="2 3">
    <name type="scientific">Saguinus oedipus</name>
    <name type="common">Cotton-top tamarin</name>
    <name type="synonym">Oedipomidas oedipus</name>
    <dbReference type="NCBI Taxonomy" id="9490"/>
    <lineage>
        <taxon>Eukaryota</taxon>
        <taxon>Metazoa</taxon>
        <taxon>Chordata</taxon>
        <taxon>Craniata</taxon>
        <taxon>Vertebrata</taxon>
        <taxon>Euteleostomi</taxon>
        <taxon>Mammalia</taxon>
        <taxon>Eutheria</taxon>
        <taxon>Euarchontoglires</taxon>
        <taxon>Primates</taxon>
        <taxon>Haplorrhini</taxon>
        <taxon>Platyrrhini</taxon>
        <taxon>Cebidae</taxon>
        <taxon>Callitrichinae</taxon>
        <taxon>Saguinus</taxon>
    </lineage>
</organism>
<sequence>MAAVGAPEAGSGPAPPGPSEPPSQELLPFEVHVEEPGSEELPPFEVHVEEPGSEELPPFEVHVEEPGSEELLPFEVHMKEEPGSESDSLSQETQLEDPLSDLINISSTSLSSD</sequence>
<evidence type="ECO:0000256" key="1">
    <source>
        <dbReference type="SAM" id="MobiDB-lite"/>
    </source>
</evidence>
<dbReference type="Proteomes" id="UP001266305">
    <property type="component" value="Unassembled WGS sequence"/>
</dbReference>
<accession>A0ABQ9TEN7</accession>
<feature type="compositionally biased region" description="Low complexity" evidence="1">
    <location>
        <begin position="1"/>
        <end position="12"/>
    </location>
</feature>
<feature type="region of interest" description="Disordered" evidence="1">
    <location>
        <begin position="1"/>
        <end position="25"/>
    </location>
</feature>
<feature type="compositionally biased region" description="Polar residues" evidence="1">
    <location>
        <begin position="103"/>
        <end position="113"/>
    </location>
</feature>
<name>A0ABQ9TEN7_SAGOE</name>
<keyword evidence="3" id="KW-1185">Reference proteome</keyword>
<gene>
    <name evidence="2" type="ORF">P7K49_038417</name>
</gene>
<comment type="caution">
    <text evidence="2">The sequence shown here is derived from an EMBL/GenBank/DDBJ whole genome shotgun (WGS) entry which is preliminary data.</text>
</comment>
<dbReference type="EMBL" id="JASSZA010000023">
    <property type="protein sequence ID" value="KAK2083181.1"/>
    <property type="molecule type" value="Genomic_DNA"/>
</dbReference>
<evidence type="ECO:0000313" key="2">
    <source>
        <dbReference type="EMBL" id="KAK2083181.1"/>
    </source>
</evidence>
<reference evidence="2 3" key="1">
    <citation type="submission" date="2023-05" db="EMBL/GenBank/DDBJ databases">
        <title>B98-5 Cell Line De Novo Hybrid Assembly: An Optical Mapping Approach.</title>
        <authorList>
            <person name="Kananen K."/>
            <person name="Auerbach J.A."/>
            <person name="Kautto E."/>
            <person name="Blachly J.S."/>
        </authorList>
    </citation>
    <scope>NUCLEOTIDE SEQUENCE [LARGE SCALE GENOMIC DNA]</scope>
    <source>
        <strain evidence="2">B95-8</strain>
        <tissue evidence="2">Cell line</tissue>
    </source>
</reference>
<protein>
    <submittedName>
        <fullName evidence="2">Uncharacterized protein</fullName>
    </submittedName>
</protein>
<proteinExistence type="predicted"/>
<feature type="region of interest" description="Disordered" evidence="1">
    <location>
        <begin position="78"/>
        <end position="113"/>
    </location>
</feature>
<evidence type="ECO:0000313" key="3">
    <source>
        <dbReference type="Proteomes" id="UP001266305"/>
    </source>
</evidence>